<dbReference type="HOGENOM" id="CLU_2439523_0_0_14"/>
<evidence type="ECO:0000313" key="2">
    <source>
        <dbReference type="EMBL" id="AGL90732.1"/>
    </source>
</evidence>
<reference evidence="2 3" key="1">
    <citation type="journal article" date="2013" name="BMC Genomics">
        <title>Comparison of the complete genome sequence of two closely related isolates of 'Candidatus Phytoplasma australiense' reveals genome plasticity.</title>
        <authorList>
            <person name="Andersen M.T."/>
            <person name="Liefting L.W."/>
            <person name="Havukkala I."/>
            <person name="Beever R.E."/>
        </authorList>
    </citation>
    <scope>NUCLEOTIDE SEQUENCE [LARGE SCALE GENOMIC DNA]</scope>
    <source>
        <strain evidence="2 3">NZSb11</strain>
    </source>
</reference>
<dbReference type="KEGG" id="nzs:SLY_0817"/>
<dbReference type="AlphaFoldDB" id="R4RXU6"/>
<sequence length="98" mass="11735">MKQPIHKQKEINKEEYNKSLLNPDMQKQFEELGTVEKEREAQLLQERNYFEANLQAQQLEMLNIKNQKDNLEKELAEQKNLSDAEKQQLTKQIEDISF</sequence>
<evidence type="ECO:0000256" key="1">
    <source>
        <dbReference type="SAM" id="Coils"/>
    </source>
</evidence>
<proteinExistence type="predicted"/>
<protein>
    <submittedName>
        <fullName evidence="2">Uncharacterized protein</fullName>
    </submittedName>
</protein>
<dbReference type="EMBL" id="CP002548">
    <property type="protein sequence ID" value="AGL90732.1"/>
    <property type="molecule type" value="Genomic_DNA"/>
</dbReference>
<evidence type="ECO:0000313" key="3">
    <source>
        <dbReference type="Proteomes" id="UP000013941"/>
    </source>
</evidence>
<dbReference type="PATRIC" id="fig|980422.3.peg.752"/>
<name>R4RXU6_PHYAS</name>
<keyword evidence="1" id="KW-0175">Coiled coil</keyword>
<accession>R4RXU6</accession>
<keyword evidence="3" id="KW-1185">Reference proteome</keyword>
<organism evidence="2 3">
    <name type="scientific">Strawberry lethal yellows phytoplasma (CPA) str. NZSb11</name>
    <dbReference type="NCBI Taxonomy" id="980422"/>
    <lineage>
        <taxon>Bacteria</taxon>
        <taxon>Bacillati</taxon>
        <taxon>Mycoplasmatota</taxon>
        <taxon>Mollicutes</taxon>
        <taxon>Acholeplasmatales</taxon>
        <taxon>Acholeplasmataceae</taxon>
        <taxon>Candidatus Phytoplasma</taxon>
        <taxon>16SrXII (Stolbur group)</taxon>
    </lineage>
</organism>
<dbReference type="Proteomes" id="UP000013941">
    <property type="component" value="Chromosome"/>
</dbReference>
<gene>
    <name evidence="2" type="ORF">SLY_0817</name>
</gene>
<feature type="coiled-coil region" evidence="1">
    <location>
        <begin position="54"/>
        <end position="88"/>
    </location>
</feature>